<feature type="compositionally biased region" description="Basic and acidic residues" evidence="2">
    <location>
        <begin position="502"/>
        <end position="514"/>
    </location>
</feature>
<feature type="compositionally biased region" description="Basic residues" evidence="2">
    <location>
        <begin position="546"/>
        <end position="558"/>
    </location>
</feature>
<dbReference type="EMBL" id="BOMB01000001">
    <property type="protein sequence ID" value="GID09124.1"/>
    <property type="molecule type" value="Genomic_DNA"/>
</dbReference>
<comment type="caution">
    <text evidence="4">The sequence shown here is derived from an EMBL/GenBank/DDBJ whole genome shotgun (WGS) entry which is preliminary data.</text>
</comment>
<comment type="similarity">
    <text evidence="1">Belongs to the DprA/Smf family.</text>
</comment>
<evidence type="ECO:0000313" key="5">
    <source>
        <dbReference type="Proteomes" id="UP000612808"/>
    </source>
</evidence>
<dbReference type="NCBIfam" id="TIGR00732">
    <property type="entry name" value="dprA"/>
    <property type="match status" value="1"/>
</dbReference>
<accession>A0A8J3N7A9</accession>
<feature type="compositionally biased region" description="Polar residues" evidence="2">
    <location>
        <begin position="1"/>
        <end position="10"/>
    </location>
</feature>
<dbReference type="Pfam" id="PF02481">
    <property type="entry name" value="DNA_processg_A"/>
    <property type="match status" value="1"/>
</dbReference>
<dbReference type="InterPro" id="IPR003488">
    <property type="entry name" value="DprA"/>
</dbReference>
<evidence type="ECO:0000256" key="2">
    <source>
        <dbReference type="SAM" id="MobiDB-lite"/>
    </source>
</evidence>
<dbReference type="RefSeq" id="WP_203653864.1">
    <property type="nucleotide sequence ID" value="NZ_BAAAZM010000031.1"/>
</dbReference>
<evidence type="ECO:0000256" key="1">
    <source>
        <dbReference type="ARBA" id="ARBA00006525"/>
    </source>
</evidence>
<keyword evidence="5" id="KW-1185">Reference proteome</keyword>
<feature type="compositionally biased region" description="Basic and acidic residues" evidence="2">
    <location>
        <begin position="434"/>
        <end position="449"/>
    </location>
</feature>
<dbReference type="AlphaFoldDB" id="A0A8J3N7A9"/>
<proteinExistence type="inferred from homology"/>
<protein>
    <recommendedName>
        <fullName evidence="3">Smf/DprA SLOG domain-containing protein</fullName>
    </recommendedName>
</protein>
<dbReference type="InterPro" id="IPR057666">
    <property type="entry name" value="DrpA_SLOG"/>
</dbReference>
<gene>
    <name evidence="4" type="ORF">Aru02nite_00130</name>
</gene>
<feature type="region of interest" description="Disordered" evidence="2">
    <location>
        <begin position="1"/>
        <end position="32"/>
    </location>
</feature>
<reference evidence="4" key="1">
    <citation type="submission" date="2021-01" db="EMBL/GenBank/DDBJ databases">
        <title>Whole genome shotgun sequence of Actinocatenispora rupis NBRC 107355.</title>
        <authorList>
            <person name="Komaki H."/>
            <person name="Tamura T."/>
        </authorList>
    </citation>
    <scope>NUCLEOTIDE SEQUENCE</scope>
    <source>
        <strain evidence="4">NBRC 107355</strain>
    </source>
</reference>
<organism evidence="4 5">
    <name type="scientific">Actinocatenispora rupis</name>
    <dbReference type="NCBI Taxonomy" id="519421"/>
    <lineage>
        <taxon>Bacteria</taxon>
        <taxon>Bacillati</taxon>
        <taxon>Actinomycetota</taxon>
        <taxon>Actinomycetes</taxon>
        <taxon>Micromonosporales</taxon>
        <taxon>Micromonosporaceae</taxon>
        <taxon>Actinocatenispora</taxon>
    </lineage>
</organism>
<dbReference type="Proteomes" id="UP000612808">
    <property type="component" value="Unassembled WGS sequence"/>
</dbReference>
<evidence type="ECO:0000313" key="4">
    <source>
        <dbReference type="EMBL" id="GID09124.1"/>
    </source>
</evidence>
<feature type="region of interest" description="Disordered" evidence="2">
    <location>
        <begin position="412"/>
        <end position="558"/>
    </location>
</feature>
<name>A0A8J3N7A9_9ACTN</name>
<dbReference type="PANTHER" id="PTHR43022">
    <property type="entry name" value="PROTEIN SMF"/>
    <property type="match status" value="1"/>
</dbReference>
<dbReference type="PANTHER" id="PTHR43022:SF1">
    <property type="entry name" value="PROTEIN SMF"/>
    <property type="match status" value="1"/>
</dbReference>
<evidence type="ECO:0000259" key="3">
    <source>
        <dbReference type="Pfam" id="PF02481"/>
    </source>
</evidence>
<dbReference type="SUPFAM" id="SSF102405">
    <property type="entry name" value="MCP/YpsA-like"/>
    <property type="match status" value="1"/>
</dbReference>
<feature type="domain" description="Smf/DprA SLOG" evidence="3">
    <location>
        <begin position="114"/>
        <end position="339"/>
    </location>
</feature>
<dbReference type="Gene3D" id="3.40.50.450">
    <property type="match status" value="1"/>
</dbReference>
<dbReference type="GO" id="GO:0009294">
    <property type="term" value="P:DNA-mediated transformation"/>
    <property type="evidence" value="ECO:0007669"/>
    <property type="project" value="InterPro"/>
</dbReference>
<sequence>MTDTSNRTQPPTSPAGGNVPDADPNRSAADAVGDLGWDETRLARVALTWLVEPGHRTLGRLVREVGPVDALNRILGGAVPDRIGSAVAARLNATDPLERAAQLAAETRRLGCRLVVPEDDEWPTQLADLARIAVDDDPRIDAHTDPPLCLWVRGDLPLAETVQRSVAIVGARAATSYGSHVTTDLAFGLADRGWTVVSGGAYGIDGAAHRGALSAGGPTVAVLASGLDIVYPVGHASLFERIGTDGLLVSEWPPGSAPQRHRFLIRNRVIAALCRGTVVVEASARSGARNTARHTTALGRMLMAVPGPVTSSMSTGTNLLIRQHDARLVGSASEVLEEVGPIGELAPIPRGDSTARDQLDALSIRILDAVPLADPATVEEIAVDSHVPPIQVRRTMPMLVMLGFAEDTGAGYRLRPEHPVPAAPRSPTESQSPDDPHEASDSDDQHTELIDLEPPPLDDPGLEVPRRPVPDLGGSRVGALASGATGSVTPQRDAPHPTKARPSPEHPSADRPDADQPGTGRPGKGQPAAGQRSADRVEGEPVVKPGVKRRRSASKGSV</sequence>